<dbReference type="AlphaFoldDB" id="A0A840L9B0"/>
<comment type="caution">
    <text evidence="9">The sequence shown here is derived from an EMBL/GenBank/DDBJ whole genome shotgun (WGS) entry which is preliminary data.</text>
</comment>
<proteinExistence type="predicted"/>
<dbReference type="PANTHER" id="PTHR36115:SF6">
    <property type="entry name" value="PROLINE-RICH ANTIGEN HOMOLOG"/>
    <property type="match status" value="1"/>
</dbReference>
<sequence length="284" mass="30481">MPSPASPTSLTPAYDPRAWVTPEDLNVAPQLLGLPLATPKQRLGAMAIDLAVLAPLSNLGNFFLLLAGGSALLLWIRRPGAAGKVLSAGRRRGLWLLLAISLALGGSQAWDDWREPGAAKHGASRSEADDEEAAVTAAPAAAEQQQARRIAELEAQLKAQQAQLGQQHFDPRAEFKRLVNEIGLSYFWALLYFSILPVLLSGQTLGKKLLGLRVVELTGKPLTPMICFKRYGGYAAGMATGMTGFLQLLWDSNRQAIQDKTAHTVVIDARSSKRLALPAVKTSA</sequence>
<dbReference type="GO" id="GO:0005886">
    <property type="term" value="C:plasma membrane"/>
    <property type="evidence" value="ECO:0007669"/>
    <property type="project" value="UniProtKB-SubCell"/>
</dbReference>
<keyword evidence="10" id="KW-1185">Reference proteome</keyword>
<comment type="subcellular location">
    <subcellularLocation>
        <location evidence="1">Cell membrane</location>
        <topology evidence="1">Multi-pass membrane protein</topology>
    </subcellularLocation>
</comment>
<evidence type="ECO:0000256" key="5">
    <source>
        <dbReference type="ARBA" id="ARBA00023136"/>
    </source>
</evidence>
<evidence type="ECO:0000256" key="6">
    <source>
        <dbReference type="SAM" id="MobiDB-lite"/>
    </source>
</evidence>
<keyword evidence="2" id="KW-1003">Cell membrane</keyword>
<evidence type="ECO:0000313" key="10">
    <source>
        <dbReference type="Proteomes" id="UP000562027"/>
    </source>
</evidence>
<keyword evidence="5 7" id="KW-0472">Membrane</keyword>
<evidence type="ECO:0000256" key="7">
    <source>
        <dbReference type="SAM" id="Phobius"/>
    </source>
</evidence>
<dbReference type="InterPro" id="IPR051791">
    <property type="entry name" value="Pra-immunoreactive"/>
</dbReference>
<protein>
    <recommendedName>
        <fullName evidence="8">RDD domain-containing protein</fullName>
    </recommendedName>
</protein>
<feature type="transmembrane region" description="Helical" evidence="7">
    <location>
        <begin position="231"/>
        <end position="250"/>
    </location>
</feature>
<dbReference type="RefSeq" id="WP_184298354.1">
    <property type="nucleotide sequence ID" value="NZ_JACHLP010000003.1"/>
</dbReference>
<feature type="transmembrane region" description="Helical" evidence="7">
    <location>
        <begin position="50"/>
        <end position="74"/>
    </location>
</feature>
<feature type="region of interest" description="Disordered" evidence="6">
    <location>
        <begin position="115"/>
        <end position="138"/>
    </location>
</feature>
<accession>A0A840L9B0</accession>
<dbReference type="Proteomes" id="UP000562027">
    <property type="component" value="Unassembled WGS sequence"/>
</dbReference>
<keyword evidence="4 7" id="KW-1133">Transmembrane helix</keyword>
<evidence type="ECO:0000313" key="9">
    <source>
        <dbReference type="EMBL" id="MBB4843262.1"/>
    </source>
</evidence>
<name>A0A840L9B0_9BURK</name>
<evidence type="ECO:0000256" key="4">
    <source>
        <dbReference type="ARBA" id="ARBA00022989"/>
    </source>
</evidence>
<evidence type="ECO:0000259" key="8">
    <source>
        <dbReference type="Pfam" id="PF06271"/>
    </source>
</evidence>
<dbReference type="Pfam" id="PF06271">
    <property type="entry name" value="RDD"/>
    <property type="match status" value="1"/>
</dbReference>
<dbReference type="PANTHER" id="PTHR36115">
    <property type="entry name" value="PROLINE-RICH ANTIGEN HOMOLOG-RELATED"/>
    <property type="match status" value="1"/>
</dbReference>
<reference evidence="9 10" key="1">
    <citation type="submission" date="2020-08" db="EMBL/GenBank/DDBJ databases">
        <title>Functional genomics of gut bacteria from endangered species of beetles.</title>
        <authorList>
            <person name="Carlos-Shanley C."/>
        </authorList>
    </citation>
    <scope>NUCLEOTIDE SEQUENCE [LARGE SCALE GENOMIC DNA]</scope>
    <source>
        <strain evidence="9 10">S00239</strain>
    </source>
</reference>
<feature type="domain" description="RDD" evidence="8">
    <location>
        <begin position="183"/>
        <end position="262"/>
    </location>
</feature>
<evidence type="ECO:0000256" key="1">
    <source>
        <dbReference type="ARBA" id="ARBA00004651"/>
    </source>
</evidence>
<feature type="transmembrane region" description="Helical" evidence="7">
    <location>
        <begin position="186"/>
        <end position="210"/>
    </location>
</feature>
<keyword evidence="3 7" id="KW-0812">Transmembrane</keyword>
<gene>
    <name evidence="9" type="ORF">HNP55_001781</name>
</gene>
<dbReference type="InterPro" id="IPR010432">
    <property type="entry name" value="RDD"/>
</dbReference>
<evidence type="ECO:0000256" key="3">
    <source>
        <dbReference type="ARBA" id="ARBA00022692"/>
    </source>
</evidence>
<evidence type="ECO:0000256" key="2">
    <source>
        <dbReference type="ARBA" id="ARBA00022475"/>
    </source>
</evidence>
<dbReference type="EMBL" id="JACHLP010000003">
    <property type="protein sequence ID" value="MBB4843262.1"/>
    <property type="molecule type" value="Genomic_DNA"/>
</dbReference>
<organism evidence="9 10">
    <name type="scientific">Roseateles oligotrophus</name>
    <dbReference type="NCBI Taxonomy" id="1769250"/>
    <lineage>
        <taxon>Bacteria</taxon>
        <taxon>Pseudomonadati</taxon>
        <taxon>Pseudomonadota</taxon>
        <taxon>Betaproteobacteria</taxon>
        <taxon>Burkholderiales</taxon>
        <taxon>Sphaerotilaceae</taxon>
        <taxon>Roseateles</taxon>
    </lineage>
</organism>